<dbReference type="Proteomes" id="UP001218188">
    <property type="component" value="Unassembled WGS sequence"/>
</dbReference>
<gene>
    <name evidence="3" type="ORF">C8F04DRAFT_978474</name>
</gene>
<feature type="domain" description="NACHT" evidence="2">
    <location>
        <begin position="57"/>
        <end position="203"/>
    </location>
</feature>
<feature type="non-terminal residue" evidence="3">
    <location>
        <position position="203"/>
    </location>
</feature>
<evidence type="ECO:0000313" key="3">
    <source>
        <dbReference type="EMBL" id="KAJ7017776.1"/>
    </source>
</evidence>
<accession>A0AAD6RYC5</accession>
<evidence type="ECO:0000313" key="4">
    <source>
        <dbReference type="Proteomes" id="UP001218188"/>
    </source>
</evidence>
<dbReference type="InterPro" id="IPR027417">
    <property type="entry name" value="P-loop_NTPase"/>
</dbReference>
<comment type="caution">
    <text evidence="3">The sequence shown here is derived from an EMBL/GenBank/DDBJ whole genome shotgun (WGS) entry which is preliminary data.</text>
</comment>
<keyword evidence="4" id="KW-1185">Reference proteome</keyword>
<evidence type="ECO:0000256" key="1">
    <source>
        <dbReference type="ARBA" id="ARBA00022737"/>
    </source>
</evidence>
<proteinExistence type="predicted"/>
<sequence>MKKFKGLQSIKETLANHIAAQHKCTDQSKSVCAPGTRVKIQVDILEWLSPQPGTNEQIFWITGIAGSGKSTLSATIVDNLREKGTPVTAQFFISRNIPETINPANIISTIALQLAEFSPAAAGTIHDALKLGVPPTRKKQVKELLLAPIWELSKSHTAVIILIDALDELENASKSVLEILESIAPKNCDLPQNVRFLITSRPE</sequence>
<evidence type="ECO:0000259" key="2">
    <source>
        <dbReference type="PROSITE" id="PS50837"/>
    </source>
</evidence>
<dbReference type="SUPFAM" id="SSF52540">
    <property type="entry name" value="P-loop containing nucleoside triphosphate hydrolases"/>
    <property type="match status" value="1"/>
</dbReference>
<dbReference type="InterPro" id="IPR056884">
    <property type="entry name" value="NPHP3-like_N"/>
</dbReference>
<dbReference type="AlphaFoldDB" id="A0AAD6RYC5"/>
<keyword evidence="1" id="KW-0677">Repeat</keyword>
<name>A0AAD6RYC5_9AGAR</name>
<dbReference type="EMBL" id="JARJCM010000378">
    <property type="protein sequence ID" value="KAJ7017776.1"/>
    <property type="molecule type" value="Genomic_DNA"/>
</dbReference>
<protein>
    <recommendedName>
        <fullName evidence="2">NACHT domain-containing protein</fullName>
    </recommendedName>
</protein>
<dbReference type="Pfam" id="PF24883">
    <property type="entry name" value="NPHP3_N"/>
    <property type="match status" value="1"/>
</dbReference>
<dbReference type="InterPro" id="IPR007111">
    <property type="entry name" value="NACHT_NTPase"/>
</dbReference>
<organism evidence="3 4">
    <name type="scientific">Mycena alexandri</name>
    <dbReference type="NCBI Taxonomy" id="1745969"/>
    <lineage>
        <taxon>Eukaryota</taxon>
        <taxon>Fungi</taxon>
        <taxon>Dikarya</taxon>
        <taxon>Basidiomycota</taxon>
        <taxon>Agaricomycotina</taxon>
        <taxon>Agaricomycetes</taxon>
        <taxon>Agaricomycetidae</taxon>
        <taxon>Agaricales</taxon>
        <taxon>Marasmiineae</taxon>
        <taxon>Mycenaceae</taxon>
        <taxon>Mycena</taxon>
    </lineage>
</organism>
<dbReference type="PROSITE" id="PS50837">
    <property type="entry name" value="NACHT"/>
    <property type="match status" value="1"/>
</dbReference>
<dbReference type="Gene3D" id="3.40.50.300">
    <property type="entry name" value="P-loop containing nucleotide triphosphate hydrolases"/>
    <property type="match status" value="1"/>
</dbReference>
<reference evidence="3" key="1">
    <citation type="submission" date="2023-03" db="EMBL/GenBank/DDBJ databases">
        <title>Massive genome expansion in bonnet fungi (Mycena s.s.) driven by repeated elements and novel gene families across ecological guilds.</title>
        <authorList>
            <consortium name="Lawrence Berkeley National Laboratory"/>
            <person name="Harder C.B."/>
            <person name="Miyauchi S."/>
            <person name="Viragh M."/>
            <person name="Kuo A."/>
            <person name="Thoen E."/>
            <person name="Andreopoulos B."/>
            <person name="Lu D."/>
            <person name="Skrede I."/>
            <person name="Drula E."/>
            <person name="Henrissat B."/>
            <person name="Morin E."/>
            <person name="Kohler A."/>
            <person name="Barry K."/>
            <person name="LaButti K."/>
            <person name="Morin E."/>
            <person name="Salamov A."/>
            <person name="Lipzen A."/>
            <person name="Mereny Z."/>
            <person name="Hegedus B."/>
            <person name="Baldrian P."/>
            <person name="Stursova M."/>
            <person name="Weitz H."/>
            <person name="Taylor A."/>
            <person name="Grigoriev I.V."/>
            <person name="Nagy L.G."/>
            <person name="Martin F."/>
            <person name="Kauserud H."/>
        </authorList>
    </citation>
    <scope>NUCLEOTIDE SEQUENCE</scope>
    <source>
        <strain evidence="3">CBHHK200</strain>
    </source>
</reference>
<dbReference type="PANTHER" id="PTHR10039">
    <property type="entry name" value="AMELOGENIN"/>
    <property type="match status" value="1"/>
</dbReference>